<keyword evidence="3" id="KW-1185">Reference proteome</keyword>
<dbReference type="GO" id="GO:0003677">
    <property type="term" value="F:DNA binding"/>
    <property type="evidence" value="ECO:0007669"/>
    <property type="project" value="InterPro"/>
</dbReference>
<gene>
    <name evidence="2" type="ORF">KDW_38670</name>
</gene>
<comment type="caution">
    <text evidence="2">The sequence shown here is derived from an EMBL/GenBank/DDBJ whole genome shotgun (WGS) entry which is preliminary data.</text>
</comment>
<name>A0A5J4KPA6_9CHLR</name>
<dbReference type="Proteomes" id="UP000326912">
    <property type="component" value="Unassembled WGS sequence"/>
</dbReference>
<dbReference type="EMBL" id="BKZW01000002">
    <property type="protein sequence ID" value="GER89705.1"/>
    <property type="molecule type" value="Genomic_DNA"/>
</dbReference>
<dbReference type="PROSITE" id="PS50943">
    <property type="entry name" value="HTH_CROC1"/>
    <property type="match status" value="1"/>
</dbReference>
<evidence type="ECO:0000259" key="1">
    <source>
        <dbReference type="PROSITE" id="PS50943"/>
    </source>
</evidence>
<evidence type="ECO:0000313" key="3">
    <source>
        <dbReference type="Proteomes" id="UP000326912"/>
    </source>
</evidence>
<protein>
    <recommendedName>
        <fullName evidence="1">HTH cro/C1-type domain-containing protein</fullName>
    </recommendedName>
</protein>
<evidence type="ECO:0000313" key="2">
    <source>
        <dbReference type="EMBL" id="GER89705.1"/>
    </source>
</evidence>
<dbReference type="RefSeq" id="WP_151757561.1">
    <property type="nucleotide sequence ID" value="NZ_BKZW01000002.1"/>
</dbReference>
<dbReference type="AlphaFoldDB" id="A0A5J4KPA6"/>
<dbReference type="Gene3D" id="1.10.260.40">
    <property type="entry name" value="lambda repressor-like DNA-binding domains"/>
    <property type="match status" value="1"/>
</dbReference>
<dbReference type="InterPro" id="IPR001387">
    <property type="entry name" value="Cro/C1-type_HTH"/>
</dbReference>
<sequence>MSRLTHYESYSPGLYGLPHMGEVIASFRRHRGWETQEAFAIVCGVDKQTVGYWENQRYLADMDRRIFLCKVLKITPPTLLGLTWHSIVDDNQTEYARMLSNVEALLQENAYALYEDILTFAHDTSGKGVSPEGAYRFHKHQEELEALVKVAPEIEKDVWKDLLSRFYQHSTFTTSKRRCSRGTLCDESSRYCFLFGR</sequence>
<feature type="domain" description="HTH cro/C1-type" evidence="1">
    <location>
        <begin position="24"/>
        <end position="79"/>
    </location>
</feature>
<organism evidence="2 3">
    <name type="scientific">Dictyobacter vulcani</name>
    <dbReference type="NCBI Taxonomy" id="2607529"/>
    <lineage>
        <taxon>Bacteria</taxon>
        <taxon>Bacillati</taxon>
        <taxon>Chloroflexota</taxon>
        <taxon>Ktedonobacteria</taxon>
        <taxon>Ktedonobacterales</taxon>
        <taxon>Dictyobacteraceae</taxon>
        <taxon>Dictyobacter</taxon>
    </lineage>
</organism>
<dbReference type="CDD" id="cd00093">
    <property type="entry name" value="HTH_XRE"/>
    <property type="match status" value="1"/>
</dbReference>
<reference evidence="2 3" key="1">
    <citation type="submission" date="2019-10" db="EMBL/GenBank/DDBJ databases">
        <title>Dictyobacter vulcani sp. nov., within the class Ktedonobacteria, isolated from soil of volcanic Mt. Zao.</title>
        <authorList>
            <person name="Zheng Y."/>
            <person name="Wang C.M."/>
            <person name="Sakai Y."/>
            <person name="Abe K."/>
            <person name="Yokota A."/>
            <person name="Yabe S."/>
        </authorList>
    </citation>
    <scope>NUCLEOTIDE SEQUENCE [LARGE SCALE GENOMIC DNA]</scope>
    <source>
        <strain evidence="2 3">W12</strain>
    </source>
</reference>
<dbReference type="InterPro" id="IPR010982">
    <property type="entry name" value="Lambda_DNA-bd_dom_sf"/>
</dbReference>
<accession>A0A5J4KPA6</accession>
<dbReference type="SUPFAM" id="SSF47413">
    <property type="entry name" value="lambda repressor-like DNA-binding domains"/>
    <property type="match status" value="1"/>
</dbReference>
<proteinExistence type="predicted"/>
<dbReference type="SMART" id="SM00530">
    <property type="entry name" value="HTH_XRE"/>
    <property type="match status" value="1"/>
</dbReference>